<name>A0A8J4UUX4_CLAMG</name>
<protein>
    <submittedName>
        <fullName evidence="1">Inulin fructotransferase [DFA-I-forming]</fullName>
    </submittedName>
</protein>
<proteinExistence type="predicted"/>
<gene>
    <name evidence="1" type="primary">ift</name>
    <name evidence="1" type="ORF">DAT39_005688</name>
</gene>
<accession>A0A8J4UUX4</accession>
<dbReference type="Proteomes" id="UP000727407">
    <property type="component" value="Unassembled WGS sequence"/>
</dbReference>
<evidence type="ECO:0000313" key="2">
    <source>
        <dbReference type="Proteomes" id="UP000727407"/>
    </source>
</evidence>
<organism evidence="1 2">
    <name type="scientific">Clarias magur</name>
    <name type="common">Asian catfish</name>
    <name type="synonym">Macropteronotus magur</name>
    <dbReference type="NCBI Taxonomy" id="1594786"/>
    <lineage>
        <taxon>Eukaryota</taxon>
        <taxon>Metazoa</taxon>
        <taxon>Chordata</taxon>
        <taxon>Craniata</taxon>
        <taxon>Vertebrata</taxon>
        <taxon>Euteleostomi</taxon>
        <taxon>Actinopterygii</taxon>
        <taxon>Neopterygii</taxon>
        <taxon>Teleostei</taxon>
        <taxon>Ostariophysi</taxon>
        <taxon>Siluriformes</taxon>
        <taxon>Clariidae</taxon>
        <taxon>Clarias</taxon>
    </lineage>
</organism>
<dbReference type="AlphaFoldDB" id="A0A8J4UUX4"/>
<evidence type="ECO:0000313" key="1">
    <source>
        <dbReference type="EMBL" id="KAF5904550.1"/>
    </source>
</evidence>
<dbReference type="EMBL" id="QNUK01000055">
    <property type="protein sequence ID" value="KAF5904550.1"/>
    <property type="molecule type" value="Genomic_DNA"/>
</dbReference>
<sequence>MPGRALIRPGMGEVTVHPGLTGQISRPGSQMLCPPRHFQMTLFTVDLSVPRVKLHPVYAPAKATFLEHAIRQRKNVQGAGL</sequence>
<comment type="caution">
    <text evidence="1">The sequence shown here is derived from an EMBL/GenBank/DDBJ whole genome shotgun (WGS) entry which is preliminary data.</text>
</comment>
<reference evidence="1" key="1">
    <citation type="submission" date="2020-07" db="EMBL/GenBank/DDBJ databases">
        <title>Clarias magur genome sequencing, assembly and annotation.</title>
        <authorList>
            <person name="Kushwaha B."/>
            <person name="Kumar R."/>
            <person name="Das P."/>
            <person name="Joshi C.G."/>
            <person name="Kumar D."/>
            <person name="Nagpure N.S."/>
            <person name="Pandey M."/>
            <person name="Agarwal S."/>
            <person name="Srivastava S."/>
            <person name="Singh M."/>
            <person name="Sahoo L."/>
            <person name="Jayasankar P."/>
            <person name="Meher P.K."/>
            <person name="Koringa P.G."/>
            <person name="Iquebal M.A."/>
            <person name="Das S.P."/>
            <person name="Bit A."/>
            <person name="Patnaik S."/>
            <person name="Patel N."/>
            <person name="Shah T.M."/>
            <person name="Hinsu A."/>
            <person name="Jena J.K."/>
        </authorList>
    </citation>
    <scope>NUCLEOTIDE SEQUENCE</scope>
    <source>
        <strain evidence="1">CIFAMagur01</strain>
        <tissue evidence="1">Testis</tissue>
    </source>
</reference>
<keyword evidence="2" id="KW-1185">Reference proteome</keyword>